<protein>
    <submittedName>
        <fullName evidence="1">Uncharacterized protein</fullName>
    </submittedName>
</protein>
<dbReference type="EMBL" id="VXIV02000816">
    <property type="protein sequence ID" value="KAF6035868.1"/>
    <property type="molecule type" value="Genomic_DNA"/>
</dbReference>
<gene>
    <name evidence="1" type="ORF">EB796_005828</name>
</gene>
<proteinExistence type="predicted"/>
<name>A0A7J7KE22_BUGNE</name>
<accession>A0A7J7KE22</accession>
<dbReference type="AlphaFoldDB" id="A0A7J7KE22"/>
<reference evidence="1" key="1">
    <citation type="submission" date="2020-06" db="EMBL/GenBank/DDBJ databases">
        <title>Draft genome of Bugula neritina, a colonial animal packing powerful symbionts and potential medicines.</title>
        <authorList>
            <person name="Rayko M."/>
        </authorList>
    </citation>
    <scope>NUCLEOTIDE SEQUENCE [LARGE SCALE GENOMIC DNA]</scope>
    <source>
        <strain evidence="1">Kwan_BN1</strain>
    </source>
</reference>
<keyword evidence="2" id="KW-1185">Reference proteome</keyword>
<dbReference type="Proteomes" id="UP000593567">
    <property type="component" value="Unassembled WGS sequence"/>
</dbReference>
<evidence type="ECO:0000313" key="2">
    <source>
        <dbReference type="Proteomes" id="UP000593567"/>
    </source>
</evidence>
<comment type="caution">
    <text evidence="1">The sequence shown here is derived from an EMBL/GenBank/DDBJ whole genome shotgun (WGS) entry which is preliminary data.</text>
</comment>
<evidence type="ECO:0000313" key="1">
    <source>
        <dbReference type="EMBL" id="KAF6035868.1"/>
    </source>
</evidence>
<organism evidence="1 2">
    <name type="scientific">Bugula neritina</name>
    <name type="common">Brown bryozoan</name>
    <name type="synonym">Sertularia neritina</name>
    <dbReference type="NCBI Taxonomy" id="10212"/>
    <lineage>
        <taxon>Eukaryota</taxon>
        <taxon>Metazoa</taxon>
        <taxon>Spiralia</taxon>
        <taxon>Lophotrochozoa</taxon>
        <taxon>Bryozoa</taxon>
        <taxon>Gymnolaemata</taxon>
        <taxon>Cheilostomatida</taxon>
        <taxon>Flustrina</taxon>
        <taxon>Buguloidea</taxon>
        <taxon>Bugulidae</taxon>
        <taxon>Bugula</taxon>
    </lineage>
</organism>
<sequence length="135" mass="15209">MTSTLRAYRPPPPLPINDLQEVTSKGQSKESGQLMLPKYLQVGDDFKGRDFKYTLTEVLDIRCQSIEDLPNMAEVETILLSPRVCLISSKENLYDATDCAVMENGDHRRSASPSKYPVRSHSNTLMLLARPLQLL</sequence>